<evidence type="ECO:0000313" key="2">
    <source>
        <dbReference type="Proteomes" id="UP000184038"/>
    </source>
</evidence>
<dbReference type="RefSeq" id="WP_073282086.1">
    <property type="nucleotide sequence ID" value="NZ_FRCP01000005.1"/>
</dbReference>
<reference evidence="1 2" key="1">
    <citation type="submission" date="2016-11" db="EMBL/GenBank/DDBJ databases">
        <authorList>
            <person name="Jaros S."/>
            <person name="Januszkiewicz K."/>
            <person name="Wedrychowicz H."/>
        </authorList>
    </citation>
    <scope>NUCLEOTIDE SEQUENCE [LARGE SCALE GENOMIC DNA]</scope>
    <source>
        <strain evidence="1 2">DSM 15930</strain>
    </source>
</reference>
<dbReference type="NCBIfam" id="NF040785">
    <property type="entry name" value="CD3324_fam"/>
    <property type="match status" value="1"/>
</dbReference>
<dbReference type="InterPro" id="IPR049739">
    <property type="entry name" value="YraL-like"/>
</dbReference>
<keyword evidence="2" id="KW-1185">Reference proteome</keyword>
<dbReference type="SUPFAM" id="SSF46689">
    <property type="entry name" value="Homeodomain-like"/>
    <property type="match status" value="1"/>
</dbReference>
<protein>
    <recommendedName>
        <fullName evidence="3">Mor transcription activator family protein</fullName>
    </recommendedName>
</protein>
<name>A0A1M7F0L6_9FIRM</name>
<dbReference type="OrthoDB" id="9800398at2"/>
<gene>
    <name evidence="1" type="ORF">SAMN02746066_00331</name>
</gene>
<evidence type="ECO:0008006" key="3">
    <source>
        <dbReference type="Google" id="ProtNLM"/>
    </source>
</evidence>
<accession>A0A1M7F0L6</accession>
<dbReference type="Proteomes" id="UP000184038">
    <property type="component" value="Unassembled WGS sequence"/>
</dbReference>
<dbReference type="STRING" id="1120996.SAMN02746066_00331"/>
<organism evidence="1 2">
    <name type="scientific">Anaerosporobacter mobilis DSM 15930</name>
    <dbReference type="NCBI Taxonomy" id="1120996"/>
    <lineage>
        <taxon>Bacteria</taxon>
        <taxon>Bacillati</taxon>
        <taxon>Bacillota</taxon>
        <taxon>Clostridia</taxon>
        <taxon>Lachnospirales</taxon>
        <taxon>Lachnospiraceae</taxon>
        <taxon>Anaerosporobacter</taxon>
    </lineage>
</organism>
<sequence>MSYVNAKEVFPEELLIEIRKYFNSGLIYIPLSEDEHKEWGSNTTTKSLLEERNREIKSKKLAGYKIEELMKEYHLSYDSVKRIVYRR</sequence>
<dbReference type="EMBL" id="FRCP01000005">
    <property type="protein sequence ID" value="SHL97634.1"/>
    <property type="molecule type" value="Genomic_DNA"/>
</dbReference>
<dbReference type="InterPro" id="IPR009057">
    <property type="entry name" value="Homeodomain-like_sf"/>
</dbReference>
<proteinExistence type="predicted"/>
<evidence type="ECO:0000313" key="1">
    <source>
        <dbReference type="EMBL" id="SHL97634.1"/>
    </source>
</evidence>
<dbReference type="AlphaFoldDB" id="A0A1M7F0L6"/>